<evidence type="ECO:0000313" key="2">
    <source>
        <dbReference type="Proteomes" id="UP000060699"/>
    </source>
</evidence>
<dbReference type="RefSeq" id="WP_116001336.1">
    <property type="nucleotide sequence ID" value="NZ_CP013729.1"/>
</dbReference>
<dbReference type="EMBL" id="CP013729">
    <property type="protein sequence ID" value="ALV07684.1"/>
    <property type="molecule type" value="Genomic_DNA"/>
</dbReference>
<gene>
    <name evidence="1" type="ORF">RD2015_3225</name>
</gene>
<accession>A0A0U3N0I7</accession>
<dbReference type="STRING" id="76731.RD2015_3225"/>
<dbReference type="AlphaFoldDB" id="A0A0U3N0I7"/>
<evidence type="ECO:0000313" key="1">
    <source>
        <dbReference type="EMBL" id="ALV07684.1"/>
    </source>
</evidence>
<reference evidence="1 2" key="1">
    <citation type="submission" date="2015-12" db="EMBL/GenBank/DDBJ databases">
        <title>Complete genome of Roseateles depolymerans KCTC 42856.</title>
        <authorList>
            <person name="Kim K.M."/>
        </authorList>
    </citation>
    <scope>NUCLEOTIDE SEQUENCE [LARGE SCALE GENOMIC DNA]</scope>
    <source>
        <strain evidence="1 2">KCTC 42856</strain>
    </source>
</reference>
<dbReference type="KEGG" id="rdp:RD2015_3225"/>
<dbReference type="Proteomes" id="UP000060699">
    <property type="component" value="Chromosome"/>
</dbReference>
<organism evidence="1 2">
    <name type="scientific">Roseateles depolymerans</name>
    <dbReference type="NCBI Taxonomy" id="76731"/>
    <lineage>
        <taxon>Bacteria</taxon>
        <taxon>Pseudomonadati</taxon>
        <taxon>Pseudomonadota</taxon>
        <taxon>Betaproteobacteria</taxon>
        <taxon>Burkholderiales</taxon>
        <taxon>Sphaerotilaceae</taxon>
        <taxon>Roseateles</taxon>
    </lineage>
</organism>
<name>A0A0U3N0I7_9BURK</name>
<protein>
    <submittedName>
        <fullName evidence="1">Uncharacterized protein</fullName>
    </submittedName>
</protein>
<keyword evidence="2" id="KW-1185">Reference proteome</keyword>
<dbReference type="OrthoDB" id="9154809at2"/>
<sequence>MDLSNVTELLGSFYQEAPLKQFLDALGLSEKPRLPRDSTTTFLHRYDLGIEITFTGERYLDQPIRDYPEGALVLTNLRFYGPGFRNFSSFDGTLPYRLEFGATLKQLASVFGQPAWFDAELAKARWDLPNHAAFAGFDEEGRSDLYGFQTPIVDD</sequence>
<proteinExistence type="predicted"/>